<name>A0A3R7F6J7_APHAT</name>
<dbReference type="EMBL" id="QUTF01012096">
    <property type="protein sequence ID" value="RHZ25426.1"/>
    <property type="molecule type" value="Genomic_DNA"/>
</dbReference>
<accession>A0A3R7F6J7</accession>
<gene>
    <name evidence="1" type="ORF">DYB26_016127</name>
</gene>
<comment type="caution">
    <text evidence="1">The sequence shown here is derived from an EMBL/GenBank/DDBJ whole genome shotgun (WGS) entry which is preliminary data.</text>
</comment>
<dbReference type="AlphaFoldDB" id="A0A3R7F6J7"/>
<protein>
    <submittedName>
        <fullName evidence="1">Uncharacterized protein</fullName>
    </submittedName>
</protein>
<dbReference type="Proteomes" id="UP000286510">
    <property type="component" value="Unassembled WGS sequence"/>
</dbReference>
<feature type="non-terminal residue" evidence="1">
    <location>
        <position position="101"/>
    </location>
</feature>
<proteinExistence type="predicted"/>
<evidence type="ECO:0000313" key="1">
    <source>
        <dbReference type="EMBL" id="RHZ25426.1"/>
    </source>
</evidence>
<sequence length="101" mass="11071">MDALCDHALFNFSVQDADLMDYIEAIQGLLVASPDTDEDQALVLNAINVVEEYILATPHTKATYSYLLPSVSLLKQELSYYVSVPSTLDGPVITDDEQGSM</sequence>
<organism evidence="1 2">
    <name type="scientific">Aphanomyces astaci</name>
    <name type="common">Crayfish plague agent</name>
    <dbReference type="NCBI Taxonomy" id="112090"/>
    <lineage>
        <taxon>Eukaryota</taxon>
        <taxon>Sar</taxon>
        <taxon>Stramenopiles</taxon>
        <taxon>Oomycota</taxon>
        <taxon>Saprolegniomycetes</taxon>
        <taxon>Saprolegniales</taxon>
        <taxon>Verrucalvaceae</taxon>
        <taxon>Aphanomyces</taxon>
    </lineage>
</organism>
<evidence type="ECO:0000313" key="2">
    <source>
        <dbReference type="Proteomes" id="UP000286510"/>
    </source>
</evidence>
<reference evidence="1 2" key="1">
    <citation type="submission" date="2018-08" db="EMBL/GenBank/DDBJ databases">
        <title>Aphanomyces genome sequencing and annotation.</title>
        <authorList>
            <person name="Minardi D."/>
            <person name="Oidtmann B."/>
            <person name="Van Der Giezen M."/>
            <person name="Studholme D.J."/>
        </authorList>
    </citation>
    <scope>NUCLEOTIDE SEQUENCE [LARGE SCALE GENOMIC DNA]</scope>
    <source>
        <strain evidence="1 2">FDL457</strain>
    </source>
</reference>